<evidence type="ECO:0000256" key="1">
    <source>
        <dbReference type="SAM" id="MobiDB-lite"/>
    </source>
</evidence>
<gene>
    <name evidence="4" type="ORF">HHK36_013489</name>
</gene>
<evidence type="ECO:0008006" key="6">
    <source>
        <dbReference type="Google" id="ProtNLM"/>
    </source>
</evidence>
<organism evidence="4 5">
    <name type="scientific">Tetracentron sinense</name>
    <name type="common">Spur-leaf</name>
    <dbReference type="NCBI Taxonomy" id="13715"/>
    <lineage>
        <taxon>Eukaryota</taxon>
        <taxon>Viridiplantae</taxon>
        <taxon>Streptophyta</taxon>
        <taxon>Embryophyta</taxon>
        <taxon>Tracheophyta</taxon>
        <taxon>Spermatophyta</taxon>
        <taxon>Magnoliopsida</taxon>
        <taxon>Trochodendrales</taxon>
        <taxon>Trochodendraceae</taxon>
        <taxon>Tetracentron</taxon>
    </lineage>
</organism>
<evidence type="ECO:0000259" key="3">
    <source>
        <dbReference type="Pfam" id="PF04783"/>
    </source>
</evidence>
<reference evidence="4 5" key="1">
    <citation type="submission" date="2020-04" db="EMBL/GenBank/DDBJ databases">
        <title>Plant Genome Project.</title>
        <authorList>
            <person name="Zhang R.-G."/>
        </authorList>
    </citation>
    <scope>NUCLEOTIDE SEQUENCE [LARGE SCALE GENOMIC DNA]</scope>
    <source>
        <strain evidence="4">YNK0</strain>
        <tissue evidence="4">Leaf</tissue>
    </source>
</reference>
<evidence type="ECO:0000313" key="5">
    <source>
        <dbReference type="Proteomes" id="UP000655225"/>
    </source>
</evidence>
<dbReference type="InterPro" id="IPR006867">
    <property type="entry name" value="DUF632"/>
</dbReference>
<dbReference type="OrthoDB" id="663995at2759"/>
<sequence length="748" mass="84255">MGCTSSKLDDEEAIQICKDRKRFIKQAVEQRIRFATGHIAYIQSLRRVSTALRNYVEGDDPREFFLDSYTTPPFTTVKKMSPGFISISSKSTTPIQTETNSSFKVNYMRSGGNSWVSVEERPDSPETVRVESYPPMHHYGMDGFFGTQSPPMNSSFFSSSPNNRPIFHPPSPQPSQWDFFWNPFSSLEAYGYPPRNSLDQTVMDDEITGLRQVREEEGIPDLEEEIEENEEDMKVEMSKERAGIDFCSHREAVIVEDCDETESETDTEQEVKGLQSHAHDSIKVSEAQNSVELEVSNQESVVGDPEAKEETPGYTVYVNRRPTSMAEVIKDLEAQFTIVCNSANEISTMLEASRAQYCSTSNELTAVRMLNPIALIRSASSRSSSSRFINNSSTSRDEDDESSSDFSEESCMLSGSHQSTIGRLYAWEKKLYEEVKSGERIRIAYEKKCMQLRNQDVKGEDPSVVDKTRAAIRDLHTQIKVSIHSIESVSKRIETLRDEELQPQILELIQGLAKMWKVMAECHRTQKRTIDEAKLLLAGTPQKLAAHTGMSPSEPHRLARSAATLESELRNWRACFESWITSQRSYLHALTGWLLRCVRSEPETSKLPFSPRRSVGAPPIFGICIQWSRFLDAMGEVPVINGLDFFADGVGALYSKQLREDYRRTPAGSKRFGVGFSKDSYGNMEMVEVGKMEDEEEEVVMTAEKTAEVAIRVLCAGMSVAVSSLTEFAVSSAEGYTDLLKQWDTSTI</sequence>
<keyword evidence="5" id="KW-1185">Reference proteome</keyword>
<dbReference type="PANTHER" id="PTHR21450">
    <property type="entry name" value="PROTEIN ALTERED PHOSPHATE STARVATION RESPONSE 1"/>
    <property type="match status" value="1"/>
</dbReference>
<feature type="compositionally biased region" description="Low complexity" evidence="1">
    <location>
        <begin position="385"/>
        <end position="394"/>
    </location>
</feature>
<name>A0A834Z896_TETSI</name>
<feature type="domain" description="DUF632" evidence="2">
    <location>
        <begin position="325"/>
        <end position="650"/>
    </location>
</feature>
<proteinExistence type="predicted"/>
<accession>A0A834Z896</accession>
<evidence type="ECO:0000313" key="4">
    <source>
        <dbReference type="EMBL" id="KAF8400193.1"/>
    </source>
</evidence>
<dbReference type="PANTHER" id="PTHR21450:SF3">
    <property type="entry name" value="DUF630 FAMILY PROTEIN (DUF630 AND DUF632)"/>
    <property type="match status" value="1"/>
</dbReference>
<dbReference type="Proteomes" id="UP000655225">
    <property type="component" value="Unassembled WGS sequence"/>
</dbReference>
<dbReference type="Pfam" id="PF04782">
    <property type="entry name" value="DUF632"/>
    <property type="match status" value="1"/>
</dbReference>
<dbReference type="InterPro" id="IPR006868">
    <property type="entry name" value="DUF630"/>
</dbReference>
<feature type="compositionally biased region" description="Acidic residues" evidence="1">
    <location>
        <begin position="397"/>
        <end position="408"/>
    </location>
</feature>
<comment type="caution">
    <text evidence="4">The sequence shown here is derived from an EMBL/GenBank/DDBJ whole genome shotgun (WGS) entry which is preliminary data.</text>
</comment>
<feature type="compositionally biased region" description="Acidic residues" evidence="1">
    <location>
        <begin position="259"/>
        <end position="268"/>
    </location>
</feature>
<evidence type="ECO:0000259" key="2">
    <source>
        <dbReference type="Pfam" id="PF04782"/>
    </source>
</evidence>
<feature type="region of interest" description="Disordered" evidence="1">
    <location>
        <begin position="259"/>
        <end position="280"/>
    </location>
</feature>
<feature type="region of interest" description="Disordered" evidence="1">
    <location>
        <begin position="385"/>
        <end position="411"/>
    </location>
</feature>
<feature type="domain" description="DUF630" evidence="3">
    <location>
        <begin position="1"/>
        <end position="59"/>
    </location>
</feature>
<dbReference type="Pfam" id="PF04783">
    <property type="entry name" value="DUF630"/>
    <property type="match status" value="1"/>
</dbReference>
<protein>
    <recommendedName>
        <fullName evidence="6">DUF632 domain-containing protein</fullName>
    </recommendedName>
</protein>
<dbReference type="EMBL" id="JABCRI010000009">
    <property type="protein sequence ID" value="KAF8400193.1"/>
    <property type="molecule type" value="Genomic_DNA"/>
</dbReference>
<dbReference type="AlphaFoldDB" id="A0A834Z896"/>
<dbReference type="OMA" id="PMNPSIF"/>